<accession>A0A174YWB4</accession>
<proteinExistence type="predicted"/>
<evidence type="ECO:0000313" key="5">
    <source>
        <dbReference type="Proteomes" id="UP000481964"/>
    </source>
</evidence>
<dbReference type="OrthoDB" id="9804551at2"/>
<name>A0A174YWB4_9FIRM</name>
<dbReference type="InterPro" id="IPR036736">
    <property type="entry name" value="ACP-like_sf"/>
</dbReference>
<dbReference type="Proteomes" id="UP000095621">
    <property type="component" value="Unassembled WGS sequence"/>
</dbReference>
<organism evidence="2 4">
    <name type="scientific">Lachnospira eligens</name>
    <dbReference type="NCBI Taxonomy" id="39485"/>
    <lineage>
        <taxon>Bacteria</taxon>
        <taxon>Bacillati</taxon>
        <taxon>Bacillota</taxon>
        <taxon>Clostridia</taxon>
        <taxon>Lachnospirales</taxon>
        <taxon>Lachnospiraceae</taxon>
        <taxon>Lachnospira</taxon>
    </lineage>
</organism>
<dbReference type="EMBL" id="CZBU01000001">
    <property type="protein sequence ID" value="CUQ74960.1"/>
    <property type="molecule type" value="Genomic_DNA"/>
</dbReference>
<dbReference type="AlphaFoldDB" id="A0A174YWB4"/>
<evidence type="ECO:0000313" key="3">
    <source>
        <dbReference type="EMBL" id="MSC56987.1"/>
    </source>
</evidence>
<dbReference type="EMBL" id="WKRD01000004">
    <property type="protein sequence ID" value="MSC56987.1"/>
    <property type="molecule type" value="Genomic_DNA"/>
</dbReference>
<dbReference type="Proteomes" id="UP000481964">
    <property type="component" value="Unassembled WGS sequence"/>
</dbReference>
<gene>
    <name evidence="2" type="primary">acpP_1</name>
    <name evidence="2" type="ORF">ERS852490_00246</name>
    <name evidence="3" type="ORF">GKE48_05880</name>
</gene>
<feature type="domain" description="Carrier" evidence="1">
    <location>
        <begin position="4"/>
        <end position="70"/>
    </location>
</feature>
<sequence length="75" mass="8456">MVFEKLKEIFGRVMPQCDPATIKMDSVLATDLGVDSLNMMLLAITVEDEFKIRFNSDAKLETVKDIVDYVEANAK</sequence>
<dbReference type="Gene3D" id="1.10.1200.10">
    <property type="entry name" value="ACP-like"/>
    <property type="match status" value="1"/>
</dbReference>
<protein>
    <submittedName>
        <fullName evidence="2">Acyl carrier protein</fullName>
    </submittedName>
</protein>
<evidence type="ECO:0000313" key="4">
    <source>
        <dbReference type="Proteomes" id="UP000095621"/>
    </source>
</evidence>
<reference evidence="2 4" key="1">
    <citation type="submission" date="2015-09" db="EMBL/GenBank/DDBJ databases">
        <authorList>
            <consortium name="Pathogen Informatics"/>
        </authorList>
    </citation>
    <scope>NUCLEOTIDE SEQUENCE [LARGE SCALE GENOMIC DNA]</scope>
    <source>
        <strain evidence="2 4">2789STDY5834875</strain>
    </source>
</reference>
<dbReference type="SUPFAM" id="SSF47336">
    <property type="entry name" value="ACP-like"/>
    <property type="match status" value="1"/>
</dbReference>
<dbReference type="InterPro" id="IPR009081">
    <property type="entry name" value="PP-bd_ACP"/>
</dbReference>
<evidence type="ECO:0000313" key="2">
    <source>
        <dbReference type="EMBL" id="CUQ74960.1"/>
    </source>
</evidence>
<evidence type="ECO:0000259" key="1">
    <source>
        <dbReference type="Pfam" id="PF00550"/>
    </source>
</evidence>
<reference evidence="3 5" key="2">
    <citation type="journal article" date="2019" name="Nat. Med.">
        <title>A library of human gut bacterial isolates paired with longitudinal multiomics data enables mechanistic microbiome research.</title>
        <authorList>
            <person name="Poyet M."/>
            <person name="Groussin M."/>
            <person name="Gibbons S.M."/>
            <person name="Avila-Pacheco J."/>
            <person name="Jiang X."/>
            <person name="Kearney S.M."/>
            <person name="Perrotta A.R."/>
            <person name="Berdy B."/>
            <person name="Zhao S."/>
            <person name="Lieberman T.D."/>
            <person name="Swanson P.K."/>
            <person name="Smith M."/>
            <person name="Roesemann S."/>
            <person name="Alexander J.E."/>
            <person name="Rich S.A."/>
            <person name="Livny J."/>
            <person name="Vlamakis H."/>
            <person name="Clish C."/>
            <person name="Bullock K."/>
            <person name="Deik A."/>
            <person name="Scott J."/>
            <person name="Pierce K.A."/>
            <person name="Xavier R.J."/>
            <person name="Alm E.J."/>
        </authorList>
    </citation>
    <scope>NUCLEOTIDE SEQUENCE [LARGE SCALE GENOMIC DNA]</scope>
    <source>
        <strain evidence="3 5">BIOML-A1</strain>
    </source>
</reference>
<dbReference type="RefSeq" id="WP_022097592.1">
    <property type="nucleotide sequence ID" value="NZ_CZBU01000001.1"/>
</dbReference>
<dbReference type="Pfam" id="PF00550">
    <property type="entry name" value="PP-binding"/>
    <property type="match status" value="1"/>
</dbReference>